<evidence type="ECO:0000256" key="1">
    <source>
        <dbReference type="SAM" id="MobiDB-lite"/>
    </source>
</evidence>
<accession>A0A4V4HH10</accession>
<protein>
    <submittedName>
        <fullName evidence="2">Uncharacterized protein</fullName>
    </submittedName>
</protein>
<proteinExistence type="predicted"/>
<reference evidence="2 3" key="1">
    <citation type="journal article" date="2019" name="Nat. Ecol. Evol.">
        <title>Megaphylogeny resolves global patterns of mushroom evolution.</title>
        <authorList>
            <person name="Varga T."/>
            <person name="Krizsan K."/>
            <person name="Foldi C."/>
            <person name="Dima B."/>
            <person name="Sanchez-Garcia M."/>
            <person name="Sanchez-Ramirez S."/>
            <person name="Szollosi G.J."/>
            <person name="Szarkandi J.G."/>
            <person name="Papp V."/>
            <person name="Albert L."/>
            <person name="Andreopoulos W."/>
            <person name="Angelini C."/>
            <person name="Antonin V."/>
            <person name="Barry K.W."/>
            <person name="Bougher N.L."/>
            <person name="Buchanan P."/>
            <person name="Buyck B."/>
            <person name="Bense V."/>
            <person name="Catcheside P."/>
            <person name="Chovatia M."/>
            <person name="Cooper J."/>
            <person name="Damon W."/>
            <person name="Desjardin D."/>
            <person name="Finy P."/>
            <person name="Geml J."/>
            <person name="Haridas S."/>
            <person name="Hughes K."/>
            <person name="Justo A."/>
            <person name="Karasinski D."/>
            <person name="Kautmanova I."/>
            <person name="Kiss B."/>
            <person name="Kocsube S."/>
            <person name="Kotiranta H."/>
            <person name="LaButti K.M."/>
            <person name="Lechner B.E."/>
            <person name="Liimatainen K."/>
            <person name="Lipzen A."/>
            <person name="Lukacs Z."/>
            <person name="Mihaltcheva S."/>
            <person name="Morgado L.N."/>
            <person name="Niskanen T."/>
            <person name="Noordeloos M.E."/>
            <person name="Ohm R.A."/>
            <person name="Ortiz-Santana B."/>
            <person name="Ovrebo C."/>
            <person name="Racz N."/>
            <person name="Riley R."/>
            <person name="Savchenko A."/>
            <person name="Shiryaev A."/>
            <person name="Soop K."/>
            <person name="Spirin V."/>
            <person name="Szebenyi C."/>
            <person name="Tomsovsky M."/>
            <person name="Tulloss R.E."/>
            <person name="Uehling J."/>
            <person name="Grigoriev I.V."/>
            <person name="Vagvolgyi C."/>
            <person name="Papp T."/>
            <person name="Martin F.M."/>
            <person name="Miettinen O."/>
            <person name="Hibbett D.S."/>
            <person name="Nagy L.G."/>
        </authorList>
    </citation>
    <scope>NUCLEOTIDE SEQUENCE [LARGE SCALE GENOMIC DNA]</scope>
    <source>
        <strain evidence="2 3">CBS 962.96</strain>
    </source>
</reference>
<dbReference type="AlphaFoldDB" id="A0A4V4HH10"/>
<feature type="compositionally biased region" description="Polar residues" evidence="1">
    <location>
        <begin position="1"/>
        <end position="46"/>
    </location>
</feature>
<name>A0A4V4HH10_DENBC</name>
<keyword evidence="3" id="KW-1185">Reference proteome</keyword>
<feature type="region of interest" description="Disordered" evidence="1">
    <location>
        <begin position="1"/>
        <end position="79"/>
    </location>
</feature>
<dbReference type="EMBL" id="ML179098">
    <property type="protein sequence ID" value="THV00886.1"/>
    <property type="molecule type" value="Genomic_DNA"/>
</dbReference>
<feature type="compositionally biased region" description="Polar residues" evidence="1">
    <location>
        <begin position="59"/>
        <end position="74"/>
    </location>
</feature>
<evidence type="ECO:0000313" key="2">
    <source>
        <dbReference type="EMBL" id="THV00886.1"/>
    </source>
</evidence>
<dbReference type="Proteomes" id="UP000297245">
    <property type="component" value="Unassembled WGS sequence"/>
</dbReference>
<gene>
    <name evidence="2" type="ORF">K435DRAFT_793840</name>
</gene>
<sequence>MPTQNRRAAVQPSSAVQNQHADTGALNTQTHDMSTPKQQTPTTTRNPLEVKGVAASMRAASQGNRSQNPISQTENDADERMSVVEEALPDPFTIVQAPTIKKGANFYNQTSRPSITA</sequence>
<evidence type="ECO:0000313" key="3">
    <source>
        <dbReference type="Proteomes" id="UP000297245"/>
    </source>
</evidence>
<organism evidence="2 3">
    <name type="scientific">Dendrothele bispora (strain CBS 962.96)</name>
    <dbReference type="NCBI Taxonomy" id="1314807"/>
    <lineage>
        <taxon>Eukaryota</taxon>
        <taxon>Fungi</taxon>
        <taxon>Dikarya</taxon>
        <taxon>Basidiomycota</taxon>
        <taxon>Agaricomycotina</taxon>
        <taxon>Agaricomycetes</taxon>
        <taxon>Agaricomycetidae</taxon>
        <taxon>Agaricales</taxon>
        <taxon>Agaricales incertae sedis</taxon>
        <taxon>Dendrothele</taxon>
    </lineage>
</organism>